<keyword evidence="2" id="KW-1185">Reference proteome</keyword>
<name>A0ABS3G5L8_9FLAO</name>
<reference evidence="1 2" key="1">
    <citation type="submission" date="2021-03" db="EMBL/GenBank/DDBJ databases">
        <title>Muricauda lutimaris sp. nov. and Muricauda ruestringensis sp. nov, two marine members of the Flavobacteriaceae isolated from deep sea sediments of Western Pacific.</title>
        <authorList>
            <person name="Zhao S."/>
            <person name="Liu R."/>
        </authorList>
    </citation>
    <scope>NUCLEOTIDE SEQUENCE [LARGE SCALE GENOMIC DNA]</scope>
    <source>
        <strain evidence="1 2">BC31-1-A7</strain>
    </source>
</reference>
<sequence length="311" mass="35697">MISLSGKVNVLICSSSFERRCFAVVDQINTAKFDELLVFRVADLNHRIIINSELFGSKLSVNTSSYVNVNINDITSSFFEIRASLKRIFSGPKSVVTVDITTFTHEGLLIVFRLIKDFKRDIDQVFFIYNGASAYSCKEEDEEEKWLTKGVRESRNIIGYPGDSDISKVNHLVILFGFETDRTRRLIHEMDYEYISFAYGSKKESVTNAHQKINEERHEKLMNQYPDKVMGDFEISLTNPIVARDQILGYISRFSDHRIVIAPMNNKISTLGAGLVAIENKKVQLQYLQPNLYNFDGYSEAGDDFYVWELN</sequence>
<evidence type="ECO:0000313" key="1">
    <source>
        <dbReference type="EMBL" id="MBO0354721.1"/>
    </source>
</evidence>
<dbReference type="EMBL" id="JAFLNL010000006">
    <property type="protein sequence ID" value="MBO0354721.1"/>
    <property type="molecule type" value="Genomic_DNA"/>
</dbReference>
<gene>
    <name evidence="1" type="ORF">J0656_11910</name>
</gene>
<accession>A0ABS3G5L8</accession>
<protein>
    <recommendedName>
        <fullName evidence="3">SMODS-associated and fused to various effectors domain-containing protein</fullName>
    </recommendedName>
</protein>
<comment type="caution">
    <text evidence="1">The sequence shown here is derived from an EMBL/GenBank/DDBJ whole genome shotgun (WGS) entry which is preliminary data.</text>
</comment>
<organism evidence="1 2">
    <name type="scientific">Flagellimonas aurea</name>
    <dbReference type="NCBI Taxonomy" id="2915619"/>
    <lineage>
        <taxon>Bacteria</taxon>
        <taxon>Pseudomonadati</taxon>
        <taxon>Bacteroidota</taxon>
        <taxon>Flavobacteriia</taxon>
        <taxon>Flavobacteriales</taxon>
        <taxon>Flavobacteriaceae</taxon>
        <taxon>Flagellimonas</taxon>
    </lineage>
</organism>
<dbReference type="RefSeq" id="WP_207034059.1">
    <property type="nucleotide sequence ID" value="NZ_JAFLNL010000006.1"/>
</dbReference>
<proteinExistence type="predicted"/>
<evidence type="ECO:0008006" key="3">
    <source>
        <dbReference type="Google" id="ProtNLM"/>
    </source>
</evidence>
<evidence type="ECO:0000313" key="2">
    <source>
        <dbReference type="Proteomes" id="UP000664044"/>
    </source>
</evidence>
<dbReference type="Proteomes" id="UP000664044">
    <property type="component" value="Unassembled WGS sequence"/>
</dbReference>